<proteinExistence type="predicted"/>
<dbReference type="InterPro" id="IPR003006">
    <property type="entry name" value="Ig/MHC_CS"/>
</dbReference>
<dbReference type="EMBL" id="JAPFRF010000012">
    <property type="protein sequence ID" value="KAJ7313372.1"/>
    <property type="molecule type" value="Genomic_DNA"/>
</dbReference>
<dbReference type="PROSITE" id="PS00290">
    <property type="entry name" value="IG_MHC"/>
    <property type="match status" value="1"/>
</dbReference>
<evidence type="ECO:0000256" key="1">
    <source>
        <dbReference type="ARBA" id="ARBA00023157"/>
    </source>
</evidence>
<sequence length="136" mass="15185">MSVFVTGVSYSKAPWYTFGAGTKVEIKRSDEARPSALIFPPSKEQLKTNFATLVCLIDNFYPSEVGVVWKVDGKATTREIQKSAAAKNTDQTYRLSSTLTLPVEEYNSHESYACEVTHKTLSEPLVKSFKRYECSG</sequence>
<keyword evidence="5" id="KW-1185">Reference proteome</keyword>
<evidence type="ECO:0000313" key="4">
    <source>
        <dbReference type="EMBL" id="KAJ7313372.1"/>
    </source>
</evidence>
<comment type="caution">
    <text evidence="4">The sequence shown here is derived from an EMBL/GenBank/DDBJ whole genome shotgun (WGS) entry which is preliminary data.</text>
</comment>
<accession>A0A9Q0XFJ9</accession>
<dbReference type="PANTHER" id="PTHR19944:SF98">
    <property type="entry name" value="IG-LIKE DOMAIN-CONTAINING PROTEIN"/>
    <property type="match status" value="1"/>
</dbReference>
<dbReference type="PANTHER" id="PTHR19944">
    <property type="entry name" value="MHC CLASS II-RELATED"/>
    <property type="match status" value="1"/>
</dbReference>
<organism evidence="4 5">
    <name type="scientific">Phrynocephalus forsythii</name>
    <dbReference type="NCBI Taxonomy" id="171643"/>
    <lineage>
        <taxon>Eukaryota</taxon>
        <taxon>Metazoa</taxon>
        <taxon>Chordata</taxon>
        <taxon>Craniata</taxon>
        <taxon>Vertebrata</taxon>
        <taxon>Euteleostomi</taxon>
        <taxon>Lepidosauria</taxon>
        <taxon>Squamata</taxon>
        <taxon>Bifurcata</taxon>
        <taxon>Unidentata</taxon>
        <taxon>Episquamata</taxon>
        <taxon>Toxicofera</taxon>
        <taxon>Iguania</taxon>
        <taxon>Acrodonta</taxon>
        <taxon>Agamidae</taxon>
        <taxon>Agaminae</taxon>
        <taxon>Phrynocephalus</taxon>
    </lineage>
</organism>
<dbReference type="InterPro" id="IPR013783">
    <property type="entry name" value="Ig-like_fold"/>
</dbReference>
<dbReference type="CDD" id="cd07699">
    <property type="entry name" value="IgC1_L"/>
    <property type="match status" value="1"/>
</dbReference>
<dbReference type="InterPro" id="IPR050160">
    <property type="entry name" value="MHC/Immunoglobulin"/>
</dbReference>
<evidence type="ECO:0000259" key="3">
    <source>
        <dbReference type="PROSITE" id="PS50835"/>
    </source>
</evidence>
<dbReference type="InterPro" id="IPR007110">
    <property type="entry name" value="Ig-like_dom"/>
</dbReference>
<dbReference type="SUPFAM" id="SSF48726">
    <property type="entry name" value="Immunoglobulin"/>
    <property type="match status" value="1"/>
</dbReference>
<dbReference type="PROSITE" id="PS50835">
    <property type="entry name" value="IG_LIKE"/>
    <property type="match status" value="1"/>
</dbReference>
<dbReference type="FunFam" id="2.60.40.10:FF:000283">
    <property type="entry name" value="Immunoglobulin kappa constant"/>
    <property type="match status" value="1"/>
</dbReference>
<dbReference type="Gene3D" id="2.60.40.10">
    <property type="entry name" value="Immunoglobulins"/>
    <property type="match status" value="1"/>
</dbReference>
<reference evidence="4" key="1">
    <citation type="journal article" date="2023" name="DNA Res.">
        <title>Chromosome-level genome assembly of Phrynocephalus forsythii using third-generation DNA sequencing and Hi-C analysis.</title>
        <authorList>
            <person name="Qi Y."/>
            <person name="Zhao W."/>
            <person name="Zhao Y."/>
            <person name="Niu C."/>
            <person name="Cao S."/>
            <person name="Zhang Y."/>
        </authorList>
    </citation>
    <scope>NUCLEOTIDE SEQUENCE</scope>
    <source>
        <tissue evidence="4">Muscle</tissue>
    </source>
</reference>
<dbReference type="AlphaFoldDB" id="A0A9Q0XFJ9"/>
<dbReference type="Pfam" id="PF07654">
    <property type="entry name" value="C1-set"/>
    <property type="match status" value="1"/>
</dbReference>
<dbReference type="Proteomes" id="UP001142489">
    <property type="component" value="Unassembled WGS sequence"/>
</dbReference>
<keyword evidence="2" id="KW-0393">Immunoglobulin domain</keyword>
<keyword evidence="1" id="KW-1015">Disulfide bond</keyword>
<feature type="domain" description="Ig-like" evidence="3">
    <location>
        <begin position="34"/>
        <end position="126"/>
    </location>
</feature>
<dbReference type="InterPro" id="IPR036179">
    <property type="entry name" value="Ig-like_dom_sf"/>
</dbReference>
<name>A0A9Q0XFJ9_9SAUR</name>
<gene>
    <name evidence="4" type="ORF">JRQ81_004676</name>
</gene>
<dbReference type="InterPro" id="IPR003597">
    <property type="entry name" value="Ig_C1-set"/>
</dbReference>
<protein>
    <recommendedName>
        <fullName evidence="3">Ig-like domain-containing protein</fullName>
    </recommendedName>
</protein>
<dbReference type="SMART" id="SM00407">
    <property type="entry name" value="IGc1"/>
    <property type="match status" value="1"/>
</dbReference>
<evidence type="ECO:0000313" key="5">
    <source>
        <dbReference type="Proteomes" id="UP001142489"/>
    </source>
</evidence>
<evidence type="ECO:0000256" key="2">
    <source>
        <dbReference type="ARBA" id="ARBA00023319"/>
    </source>
</evidence>
<dbReference type="OrthoDB" id="8908372at2759"/>